<name>A0A023DCI1_9BACL</name>
<keyword evidence="2" id="KW-1133">Transmembrane helix</keyword>
<protein>
    <submittedName>
        <fullName evidence="3">Small basic protein</fullName>
    </submittedName>
</protein>
<dbReference type="InterPro" id="IPR009709">
    <property type="entry name" value="DUF1290"/>
</dbReference>
<comment type="subcellular location">
    <subcellularLocation>
        <location evidence="1">Cell membrane</location>
        <topology evidence="1">Multi-pass membrane protein</topology>
    </subcellularLocation>
</comment>
<proteinExistence type="inferred from homology"/>
<keyword evidence="1 2" id="KW-0812">Transmembrane</keyword>
<dbReference type="OrthoDB" id="9812056at2"/>
<dbReference type="GO" id="GO:0005886">
    <property type="term" value="C:plasma membrane"/>
    <property type="evidence" value="ECO:0007669"/>
    <property type="project" value="UniProtKB-SubCell"/>
</dbReference>
<dbReference type="PIRSF" id="PIRSF018579">
    <property type="entry name" value="Sbp"/>
    <property type="match status" value="1"/>
</dbReference>
<feature type="transmembrane region" description="Helical" evidence="2">
    <location>
        <begin position="28"/>
        <end position="49"/>
    </location>
</feature>
<accession>A0A023DCI1</accession>
<dbReference type="EMBL" id="BAWO01000007">
    <property type="protein sequence ID" value="GAJ38731.1"/>
    <property type="molecule type" value="Genomic_DNA"/>
</dbReference>
<keyword evidence="1" id="KW-1003">Cell membrane</keyword>
<evidence type="ECO:0000256" key="1">
    <source>
        <dbReference type="PIRNR" id="PIRNR018579"/>
    </source>
</evidence>
<sequence length="120" mass="13655">MWLPLIGLLVGFTVGFLADLRVPDEYSNYLSIAILAAFDTLIGGLRAHLQQTYDEIVFITGFFFNIILATTLTFLGVHLGVDLYLAAVFAFGVRLFQNIAVIRRLLLTEWMERRQNREKS</sequence>
<feature type="transmembrane region" description="Helical" evidence="2">
    <location>
        <begin position="56"/>
        <end position="77"/>
    </location>
</feature>
<dbReference type="GeneID" id="301191852"/>
<feature type="transmembrane region" description="Helical" evidence="2">
    <location>
        <begin position="83"/>
        <end position="106"/>
    </location>
</feature>
<comment type="caution">
    <text evidence="3">The sequence shown here is derived from an EMBL/GenBank/DDBJ whole genome shotgun (WGS) entry which is preliminary data.</text>
</comment>
<dbReference type="RefSeq" id="WP_017434707.1">
    <property type="nucleotide sequence ID" value="NZ_BAWO01000007.1"/>
</dbReference>
<evidence type="ECO:0000256" key="2">
    <source>
        <dbReference type="SAM" id="Phobius"/>
    </source>
</evidence>
<dbReference type="Pfam" id="PF06947">
    <property type="entry name" value="DUF1290"/>
    <property type="match status" value="1"/>
</dbReference>
<organism evidence="3 4">
    <name type="scientific">Parageobacillus caldoxylosilyticus NBRC 107762</name>
    <dbReference type="NCBI Taxonomy" id="1220594"/>
    <lineage>
        <taxon>Bacteria</taxon>
        <taxon>Bacillati</taxon>
        <taxon>Bacillota</taxon>
        <taxon>Bacilli</taxon>
        <taxon>Bacillales</taxon>
        <taxon>Anoxybacillaceae</taxon>
        <taxon>Saccharococcus</taxon>
    </lineage>
</organism>
<keyword evidence="4" id="KW-1185">Reference proteome</keyword>
<dbReference type="AlphaFoldDB" id="A0A023DCI1"/>
<comment type="similarity">
    <text evidence="1">Belongs to the sbp family.</text>
</comment>
<evidence type="ECO:0000313" key="4">
    <source>
        <dbReference type="Proteomes" id="UP000023561"/>
    </source>
</evidence>
<dbReference type="Proteomes" id="UP000023561">
    <property type="component" value="Unassembled WGS sequence"/>
</dbReference>
<keyword evidence="1 2" id="KW-0472">Membrane</keyword>
<gene>
    <name evidence="3" type="primary">sbp</name>
    <name evidence="3" type="ORF">GCA01S_007_00140</name>
</gene>
<evidence type="ECO:0000313" key="3">
    <source>
        <dbReference type="EMBL" id="GAJ38731.1"/>
    </source>
</evidence>
<reference evidence="3 4" key="1">
    <citation type="submission" date="2014-04" db="EMBL/GenBank/DDBJ databases">
        <title>Whole genome shotgun sequence of Geobacillus caldoxylosilyticus NBRC 107762.</title>
        <authorList>
            <person name="Hosoyama A."/>
            <person name="Hosoyama Y."/>
            <person name="Katano-Makiyama Y."/>
            <person name="Tsuchikane K."/>
            <person name="Ohji S."/>
            <person name="Ichikawa N."/>
            <person name="Yamazoe A."/>
            <person name="Fujita N."/>
        </authorList>
    </citation>
    <scope>NUCLEOTIDE SEQUENCE [LARGE SCALE GENOMIC DNA]</scope>
    <source>
        <strain evidence="3 4">NBRC 107762</strain>
    </source>
</reference>